<keyword evidence="4" id="KW-1185">Reference proteome</keyword>
<proteinExistence type="predicted"/>
<dbReference type="Proteomes" id="UP000320811">
    <property type="component" value="Unassembled WGS sequence"/>
</dbReference>
<dbReference type="SUPFAM" id="SSF49299">
    <property type="entry name" value="PKD domain"/>
    <property type="match status" value="1"/>
</dbReference>
<protein>
    <recommendedName>
        <fullName evidence="2">PKD domain-containing protein</fullName>
    </recommendedName>
</protein>
<feature type="signal peptide" evidence="1">
    <location>
        <begin position="1"/>
        <end position="19"/>
    </location>
</feature>
<dbReference type="InterPro" id="IPR035986">
    <property type="entry name" value="PKD_dom_sf"/>
</dbReference>
<dbReference type="Pfam" id="PF18911">
    <property type="entry name" value="PKD_4"/>
    <property type="match status" value="1"/>
</dbReference>
<organism evidence="3 4">
    <name type="scientific">Chitinophaga polysaccharea</name>
    <dbReference type="NCBI Taxonomy" id="1293035"/>
    <lineage>
        <taxon>Bacteria</taxon>
        <taxon>Pseudomonadati</taxon>
        <taxon>Bacteroidota</taxon>
        <taxon>Chitinophagia</taxon>
        <taxon>Chitinophagales</taxon>
        <taxon>Chitinophagaceae</taxon>
        <taxon>Chitinophaga</taxon>
    </lineage>
</organism>
<dbReference type="CDD" id="cd00146">
    <property type="entry name" value="PKD"/>
    <property type="match status" value="1"/>
</dbReference>
<feature type="domain" description="PKD" evidence="2">
    <location>
        <begin position="1576"/>
        <end position="1614"/>
    </location>
</feature>
<reference evidence="3 4" key="1">
    <citation type="submission" date="2019-06" db="EMBL/GenBank/DDBJ databases">
        <title>Sorghum-associated microbial communities from plants grown in Nebraska, USA.</title>
        <authorList>
            <person name="Schachtman D."/>
        </authorList>
    </citation>
    <scope>NUCLEOTIDE SEQUENCE [LARGE SCALE GENOMIC DNA]</scope>
    <source>
        <strain evidence="3 4">1209</strain>
    </source>
</reference>
<dbReference type="EMBL" id="VIWO01000018">
    <property type="protein sequence ID" value="TWF31757.1"/>
    <property type="molecule type" value="Genomic_DNA"/>
</dbReference>
<dbReference type="RefSeq" id="WP_145675323.1">
    <property type="nucleotide sequence ID" value="NZ_VIWO01000018.1"/>
</dbReference>
<dbReference type="InterPro" id="IPR000601">
    <property type="entry name" value="PKD_dom"/>
</dbReference>
<evidence type="ECO:0000313" key="4">
    <source>
        <dbReference type="Proteomes" id="UP000320811"/>
    </source>
</evidence>
<comment type="caution">
    <text evidence="3">The sequence shown here is derived from an EMBL/GenBank/DDBJ whole genome shotgun (WGS) entry which is preliminary data.</text>
</comment>
<evidence type="ECO:0000313" key="3">
    <source>
        <dbReference type="EMBL" id="TWF31757.1"/>
    </source>
</evidence>
<accession>A0A561P0V2</accession>
<evidence type="ECO:0000256" key="1">
    <source>
        <dbReference type="SAM" id="SignalP"/>
    </source>
</evidence>
<sequence length="1732" mass="182634">MRKFLSLFCWWLLPASIAAQVQFPNGYGNRDGSTVVDVIGRQAEYPTYSDKVFYCDPVGNSPSFLFPDYGEANTSIGGCGIGRKYMNWFVEYKIDNMNNVRTFTVSPNAGEITKTLLIVAHNQRRTQCIGGGENNEYITVSSLTLKFETPQFTGLDEVKTVCNSVDHDYNLTDNFTVKDGVTFYLDDPASAPITRLNPKDLSPGFHRLIAQKQYDNGTPDIQFGSKRGIVSIQYDFQVLEGVKITIGAYPISICQNAQPVVIKATPTGGTWEGRSIDAAGNITPSSMAAGRNVYTYKISNAAGCTSAESIEITGNAPPVIKVSDIDVCRGAEPFLITVGEPVGGFYSGRGVLNLKIFDPAQGVVGRNPVRYTYMDPGTTCSSSGDFQINIIDASNFKVGDDFTTCNTSAEIDLNQRSGVSPNDGSISWSGTGIINSKYFSPVTAGIGLHTITGTLFVPETGCTYTKSFVIKVVTGPTVKPGADLTVCGNATPFQIPGGSPTGGIWTGSYINTNVFSPSNAVAGDYLVTYTYTNSVCAVAVQKIITVQSPPVLSVGPDYGICRNAGPVSLPVATPAGGTWAADGPYYDVTTGQLDPLKMAIGRNTLTYTYTDAVCTVSKQLVITVVMPPAVDAGADQRTCSNADPVTLPGTADGWSGPGVDRGRFSPARAGVGEHLLTYTVTDPVTLCSASDQMYMKVSAPPEVNAHGDNIVCKAAGDYYLGTGSPIGATWSGAFVQNGYFQASIAPLGNYTLFLTYTDPATGCTGTDIKFIKLVDAPVLNVGPNYSICRNAGPVSLPVATPAGGSWAADGPYYDAATGQLDPLKMAVGTNTLTYTYESVICTVSKQLVITVVMPPAADAGADQRTCLNADPVTLPGTADGWSGPGVDLGRFLPARAGVGEHLLTYIVTDPVTLCSASDQMYMKVSAPPAVDAGADVVICAAAGDYFLQGGKPLGAVWSGPFVQNNYFQAGKAPLGSYTLTLTYTDPATGCTGTDTRVIKLVAAPVLNVGADYNICRNASPVSLPVATPVGGSWAADGPYYDVATGHLDPLKMAIGRNTLTYTYTDAICTVSKQLVITIVMPPAVDAGADQRTCLNAPPVTLPGTANGWSGPGVDLGRFLPARAGAGEHLLTYTVTDPVTLCSASDQMYMKVSAPPAVDAGVDVVICAAAGDYYLQGGKPLGAVWSGPFVQNSYFQAGKAPLGNYTLTLTFTDPATGCTGTDTRVIKLVAAPVLDVGADIGTCVNSDMFAPPLPSVSGGTWKPLAGNFYDGTTGLLDPKKMQLGKNYLIYTIITDAGCSISDTLGIMLHALPVVTGMRDFSACLNGPTISLVATPQPGIWAGDGIDNNAGSFFVPKDAGAGDHTITYKYTDPTTGCTTIDTTAVKVNTLPTITMPDDTAICVSSGAVTLNAKPGGGSWAGSAGIVGTTFTPVIAGVGTYAISYTVTDPATRCTNTASYNITVRGLPGAINLAGDTTACENTIVTLTAVADNTTMFEWYRVGENTPFETATTIKYTVTKDEQLFIKPKPVNTGECAGSSRTVSIVNNSPRGTVKYEGLNDTLAFGALYRATSMVEKAAVYRWDFGDGGFSTQGEGNHYYYTPGKHAVSLTATGVTGCIVKYPLPDIFIRDENGKVPDPQNDRGDGMDPGSNDLLIYPTTFNQLLTAEFMLKAPQDMVITFFDFRGNTVYESKQAAVKGRNRIRLAAEKLHGSGVWYFIRLQCNEFTKTEKIFKL</sequence>
<keyword evidence="1" id="KW-0732">Signal</keyword>
<dbReference type="PROSITE" id="PS50093">
    <property type="entry name" value="PKD"/>
    <property type="match status" value="1"/>
</dbReference>
<dbReference type="OrthoDB" id="663485at2"/>
<name>A0A561P0V2_9BACT</name>
<dbReference type="Gene3D" id="2.60.40.10">
    <property type="entry name" value="Immunoglobulins"/>
    <property type="match status" value="1"/>
</dbReference>
<dbReference type="InterPro" id="IPR013783">
    <property type="entry name" value="Ig-like_fold"/>
</dbReference>
<gene>
    <name evidence="3" type="ORF">FHW36_11851</name>
</gene>
<feature type="chain" id="PRO_5022218282" description="PKD domain-containing protein" evidence="1">
    <location>
        <begin position="20"/>
        <end position="1732"/>
    </location>
</feature>
<evidence type="ECO:0000259" key="2">
    <source>
        <dbReference type="PROSITE" id="PS50093"/>
    </source>
</evidence>